<dbReference type="STRING" id="1121449.SAMN02745704_02423"/>
<dbReference type="InterPro" id="IPR015421">
    <property type="entry name" value="PyrdxlP-dep_Trfase_major"/>
</dbReference>
<dbReference type="InterPro" id="IPR051446">
    <property type="entry name" value="HTH_trans_reg/aminotransferase"/>
</dbReference>
<dbReference type="Gene3D" id="3.90.1150.10">
    <property type="entry name" value="Aspartate Aminotransferase, domain 1"/>
    <property type="match status" value="1"/>
</dbReference>
<evidence type="ECO:0000256" key="3">
    <source>
        <dbReference type="ARBA" id="ARBA00023015"/>
    </source>
</evidence>
<evidence type="ECO:0000313" key="8">
    <source>
        <dbReference type="Proteomes" id="UP000190027"/>
    </source>
</evidence>
<gene>
    <name evidence="7" type="ORF">SAMN02745704_02423</name>
</gene>
<dbReference type="InterPro" id="IPR000524">
    <property type="entry name" value="Tscrpt_reg_HTH_GntR"/>
</dbReference>
<dbReference type="PROSITE" id="PS50949">
    <property type="entry name" value="HTH_GNTR"/>
    <property type="match status" value="1"/>
</dbReference>
<evidence type="ECO:0000313" key="7">
    <source>
        <dbReference type="EMBL" id="SKA92572.1"/>
    </source>
</evidence>
<sequence>MQSTWQEPFLYQSVERQIMEMIEGGTLEKGDRLPSLRAMRVRTGLSLSTVNQAYMELESKGVIESRPRSGFFVRRSFRRLEAPLPRPANPTPRAVNRSQLIQTVLEAVGNPSLAPLGVICPTEELLPTKALTRILNRVMREHPTRAMSYETIPGNEELRRQISFRCTDPEAAIKPDDLIITAGAMEGLSICLRALTRPGDNVLIQTPTYYCFLQLLENLGLRAVEVPSGPETGVDPADVASALEKYEVKACIMCPNFNNPDGSLTPTRAKREILRLLEQRDVPLVEDDVYTDLHFTGPRPCSYKALDNKGMVMLCCSFSKSVCPGWRVGWLAPGRFHDRALEVKATTNVCTASPNQMAMAEFLAAGLYERQLKRLRSAVEKQMRLMRGLLGQCFPAGTRVTEPRGGAVLWVDLPGQADAVELFYRAKEHGIGVVPGPIFTMQEGFDNCLRLSCGGVWSESLEQALRTLGSLASELAGTDA</sequence>
<dbReference type="GO" id="GO:0003700">
    <property type="term" value="F:DNA-binding transcription factor activity"/>
    <property type="evidence" value="ECO:0007669"/>
    <property type="project" value="InterPro"/>
</dbReference>
<accession>A0A1T4XSP3</accession>
<evidence type="ECO:0000256" key="1">
    <source>
        <dbReference type="ARBA" id="ARBA00005384"/>
    </source>
</evidence>
<dbReference type="GO" id="GO:0008483">
    <property type="term" value="F:transaminase activity"/>
    <property type="evidence" value="ECO:0007669"/>
    <property type="project" value="UniProtKB-KW"/>
</dbReference>
<dbReference type="AlphaFoldDB" id="A0A1T4XSP3"/>
<comment type="similarity">
    <text evidence="1">In the C-terminal section; belongs to the class-I pyridoxal-phosphate-dependent aminotransferase family.</text>
</comment>
<dbReference type="Gene3D" id="1.10.10.10">
    <property type="entry name" value="Winged helix-like DNA-binding domain superfamily/Winged helix DNA-binding domain"/>
    <property type="match status" value="1"/>
</dbReference>
<dbReference type="SUPFAM" id="SSF46785">
    <property type="entry name" value="Winged helix' DNA-binding domain"/>
    <property type="match status" value="1"/>
</dbReference>
<dbReference type="PANTHER" id="PTHR46577:SF2">
    <property type="entry name" value="TRANSCRIPTIONAL REGULATORY PROTEIN"/>
    <property type="match status" value="1"/>
</dbReference>
<dbReference type="RefSeq" id="WP_078717968.1">
    <property type="nucleotide sequence ID" value="NZ_FUYC01000016.1"/>
</dbReference>
<keyword evidence="2" id="KW-0663">Pyridoxal phosphate</keyword>
<reference evidence="7 8" key="1">
    <citation type="submission" date="2017-02" db="EMBL/GenBank/DDBJ databases">
        <authorList>
            <person name="Peterson S.W."/>
        </authorList>
    </citation>
    <scope>NUCLEOTIDE SEQUENCE [LARGE SCALE GENOMIC DNA]</scope>
    <source>
        <strain evidence="7 8">DSM 16080</strain>
    </source>
</reference>
<dbReference type="OrthoDB" id="9804020at2"/>
<dbReference type="EMBL" id="FUYC01000016">
    <property type="protein sequence ID" value="SKA92572.1"/>
    <property type="molecule type" value="Genomic_DNA"/>
</dbReference>
<evidence type="ECO:0000256" key="5">
    <source>
        <dbReference type="ARBA" id="ARBA00023163"/>
    </source>
</evidence>
<dbReference type="Pfam" id="PF00392">
    <property type="entry name" value="GntR"/>
    <property type="match status" value="1"/>
</dbReference>
<dbReference type="InterPro" id="IPR004839">
    <property type="entry name" value="Aminotransferase_I/II_large"/>
</dbReference>
<dbReference type="Gene3D" id="3.40.640.10">
    <property type="entry name" value="Type I PLP-dependent aspartate aminotransferase-like (Major domain)"/>
    <property type="match status" value="1"/>
</dbReference>
<dbReference type="Pfam" id="PF00155">
    <property type="entry name" value="Aminotran_1_2"/>
    <property type="match status" value="1"/>
</dbReference>
<keyword evidence="5" id="KW-0804">Transcription</keyword>
<keyword evidence="4 7" id="KW-0238">DNA-binding</keyword>
<evidence type="ECO:0000256" key="2">
    <source>
        <dbReference type="ARBA" id="ARBA00022898"/>
    </source>
</evidence>
<evidence type="ECO:0000259" key="6">
    <source>
        <dbReference type="PROSITE" id="PS50949"/>
    </source>
</evidence>
<dbReference type="CDD" id="cd00609">
    <property type="entry name" value="AAT_like"/>
    <property type="match status" value="1"/>
</dbReference>
<dbReference type="PANTHER" id="PTHR46577">
    <property type="entry name" value="HTH-TYPE TRANSCRIPTIONAL REGULATORY PROTEIN GABR"/>
    <property type="match status" value="1"/>
</dbReference>
<proteinExistence type="inferred from homology"/>
<dbReference type="SUPFAM" id="SSF53383">
    <property type="entry name" value="PLP-dependent transferases"/>
    <property type="match status" value="1"/>
</dbReference>
<dbReference type="CDD" id="cd07377">
    <property type="entry name" value="WHTH_GntR"/>
    <property type="match status" value="1"/>
</dbReference>
<feature type="domain" description="HTH gntR-type" evidence="6">
    <location>
        <begin position="8"/>
        <end position="76"/>
    </location>
</feature>
<keyword evidence="8" id="KW-1185">Reference proteome</keyword>
<organism evidence="7 8">
    <name type="scientific">Paucidesulfovibrio gracilis DSM 16080</name>
    <dbReference type="NCBI Taxonomy" id="1121449"/>
    <lineage>
        <taxon>Bacteria</taxon>
        <taxon>Pseudomonadati</taxon>
        <taxon>Thermodesulfobacteriota</taxon>
        <taxon>Desulfovibrionia</taxon>
        <taxon>Desulfovibrionales</taxon>
        <taxon>Desulfovibrionaceae</taxon>
        <taxon>Paucidesulfovibrio</taxon>
    </lineage>
</organism>
<evidence type="ECO:0000256" key="4">
    <source>
        <dbReference type="ARBA" id="ARBA00023125"/>
    </source>
</evidence>
<dbReference type="InterPro" id="IPR015424">
    <property type="entry name" value="PyrdxlP-dep_Trfase"/>
</dbReference>
<name>A0A1T4XSP3_9BACT</name>
<keyword evidence="3" id="KW-0805">Transcription regulation</keyword>
<dbReference type="SMART" id="SM00345">
    <property type="entry name" value="HTH_GNTR"/>
    <property type="match status" value="1"/>
</dbReference>
<dbReference type="InterPro" id="IPR015422">
    <property type="entry name" value="PyrdxlP-dep_Trfase_small"/>
</dbReference>
<keyword evidence="7" id="KW-0808">Transferase</keyword>
<keyword evidence="7" id="KW-0032">Aminotransferase</keyword>
<dbReference type="InterPro" id="IPR036388">
    <property type="entry name" value="WH-like_DNA-bd_sf"/>
</dbReference>
<dbReference type="Proteomes" id="UP000190027">
    <property type="component" value="Unassembled WGS sequence"/>
</dbReference>
<dbReference type="GO" id="GO:0003677">
    <property type="term" value="F:DNA binding"/>
    <property type="evidence" value="ECO:0007669"/>
    <property type="project" value="UniProtKB-KW"/>
</dbReference>
<dbReference type="InterPro" id="IPR036390">
    <property type="entry name" value="WH_DNA-bd_sf"/>
</dbReference>
<protein>
    <submittedName>
        <fullName evidence="7">DNA-binding transcriptional regulator, MocR family, contains an aminotransferase domain</fullName>
    </submittedName>
</protein>
<dbReference type="GO" id="GO:0030170">
    <property type="term" value="F:pyridoxal phosphate binding"/>
    <property type="evidence" value="ECO:0007669"/>
    <property type="project" value="InterPro"/>
</dbReference>